<evidence type="ECO:0000256" key="1">
    <source>
        <dbReference type="PROSITE-ProRule" id="PRU00023"/>
    </source>
</evidence>
<dbReference type="PROSITE" id="PS50297">
    <property type="entry name" value="ANK_REP_REGION"/>
    <property type="match status" value="2"/>
</dbReference>
<dbReference type="PANTHER" id="PTHR10622:SF10">
    <property type="entry name" value="HET DOMAIN-CONTAINING PROTEIN"/>
    <property type="match status" value="1"/>
</dbReference>
<dbReference type="EMBL" id="MU839827">
    <property type="protein sequence ID" value="KAK1760246.1"/>
    <property type="molecule type" value="Genomic_DNA"/>
</dbReference>
<dbReference type="Proteomes" id="UP001239445">
    <property type="component" value="Unassembled WGS sequence"/>
</dbReference>
<gene>
    <name evidence="5" type="ORF">QBC47DRAFT_2641</name>
</gene>
<dbReference type="InterPro" id="IPR010730">
    <property type="entry name" value="HET"/>
</dbReference>
<dbReference type="AlphaFoldDB" id="A0AAJ0BL76"/>
<evidence type="ECO:0000313" key="6">
    <source>
        <dbReference type="Proteomes" id="UP001239445"/>
    </source>
</evidence>
<feature type="domain" description="DUF8212" evidence="4">
    <location>
        <begin position="251"/>
        <end position="284"/>
    </location>
</feature>
<dbReference type="InterPro" id="IPR036770">
    <property type="entry name" value="Ankyrin_rpt-contain_sf"/>
</dbReference>
<dbReference type="Pfam" id="PF26640">
    <property type="entry name" value="DUF8212"/>
    <property type="match status" value="1"/>
</dbReference>
<evidence type="ECO:0000259" key="3">
    <source>
        <dbReference type="Pfam" id="PF06985"/>
    </source>
</evidence>
<keyword evidence="6" id="KW-1185">Reference proteome</keyword>
<evidence type="ECO:0000256" key="2">
    <source>
        <dbReference type="SAM" id="MobiDB-lite"/>
    </source>
</evidence>
<dbReference type="Pfam" id="PF12796">
    <property type="entry name" value="Ank_2"/>
    <property type="match status" value="1"/>
</dbReference>
<dbReference type="PANTHER" id="PTHR10622">
    <property type="entry name" value="HET DOMAIN-CONTAINING PROTEIN"/>
    <property type="match status" value="1"/>
</dbReference>
<comment type="caution">
    <text evidence="5">The sequence shown here is derived from an EMBL/GenBank/DDBJ whole genome shotgun (WGS) entry which is preliminary data.</text>
</comment>
<reference evidence="5" key="1">
    <citation type="submission" date="2023-06" db="EMBL/GenBank/DDBJ databases">
        <title>Genome-scale phylogeny and comparative genomics of the fungal order Sordariales.</title>
        <authorList>
            <consortium name="Lawrence Berkeley National Laboratory"/>
            <person name="Hensen N."/>
            <person name="Bonometti L."/>
            <person name="Westerberg I."/>
            <person name="Brannstrom I.O."/>
            <person name="Guillou S."/>
            <person name="Cros-Aarteil S."/>
            <person name="Calhoun S."/>
            <person name="Haridas S."/>
            <person name="Kuo A."/>
            <person name="Mondo S."/>
            <person name="Pangilinan J."/>
            <person name="Riley R."/>
            <person name="Labutti K."/>
            <person name="Andreopoulos B."/>
            <person name="Lipzen A."/>
            <person name="Chen C."/>
            <person name="Yanf M."/>
            <person name="Daum C."/>
            <person name="Ng V."/>
            <person name="Clum A."/>
            <person name="Steindorff A."/>
            <person name="Ohm R."/>
            <person name="Martin F."/>
            <person name="Silar P."/>
            <person name="Natvig D."/>
            <person name="Lalanne C."/>
            <person name="Gautier V."/>
            <person name="Ament-Velasquez S.L."/>
            <person name="Kruys A."/>
            <person name="Hutchinson M.I."/>
            <person name="Powell A.J."/>
            <person name="Barry K."/>
            <person name="Miller A.N."/>
            <person name="Grigoriev I.V."/>
            <person name="Debuchy R."/>
            <person name="Gladieux P."/>
            <person name="Thoren M.H."/>
            <person name="Johannesson H."/>
        </authorList>
    </citation>
    <scope>NUCLEOTIDE SEQUENCE</scope>
    <source>
        <strain evidence="5">PSN4</strain>
    </source>
</reference>
<name>A0AAJ0BL76_9PEZI</name>
<dbReference type="Pfam" id="PF00023">
    <property type="entry name" value="Ank"/>
    <property type="match status" value="1"/>
</dbReference>
<feature type="region of interest" description="Disordered" evidence="2">
    <location>
        <begin position="1038"/>
        <end position="1078"/>
    </location>
</feature>
<evidence type="ECO:0000259" key="4">
    <source>
        <dbReference type="Pfam" id="PF26640"/>
    </source>
</evidence>
<evidence type="ECO:0000313" key="5">
    <source>
        <dbReference type="EMBL" id="KAK1760246.1"/>
    </source>
</evidence>
<dbReference type="InterPro" id="IPR002110">
    <property type="entry name" value="Ankyrin_rpt"/>
</dbReference>
<proteinExistence type="predicted"/>
<dbReference type="SUPFAM" id="SSF48403">
    <property type="entry name" value="Ankyrin repeat"/>
    <property type="match status" value="1"/>
</dbReference>
<feature type="compositionally biased region" description="Polar residues" evidence="2">
    <location>
        <begin position="908"/>
        <end position="917"/>
    </location>
</feature>
<accession>A0AAJ0BL76</accession>
<sequence>MRLLDARSLGFVDVHDGNAPRYAILSHTWGNEEVTLQEMRRVQGKGFGKLPHTALGDNEHSGTQNQQITTKKGFDKIRKAAETAVQRGLDFIWVDTCCIDKTSSSELSEAINSMYQWYHQAAECYAILSDVDPANEDSWLCQKSQLRCSRWFTRGWTLQELIAPANVLFFASNWSLLGRKNEPKAFSEVICEITGIDVAVLDGRLDPAQLSVATRMKWASARQTTRLEDSAYCLMGLFQVHMPLLYGEGNRAFARLQEEIIRRSDDQSLFAWNASCLSIRDQDVQTDPDQLCGLLAKYPAQFGDPGELQLLPSLRINNSVPSAMTNLGLQVQLYLRPVHEHEVMPMEEDYYAVLNCVVPVGDQYLCPAIPLRRLSEVQYARLQAKPPKLLVPPHSDQEHLLEGYRTIYVRQDPFYYHIPPIRVAPIHWMLPGGEAISLNSHPSSSLAGPSREFASTDTPAPTSYLQHYILVDAHPPSGWNPHLRTMALQYSRELKAMAIFRFRAMPSRNGGDDSVVDVAVGLHRQHGTQWEGWCLQLSGHGTSSLSSVMNTINMEIKQLVGSNRLWFQSPTALRDALGDDRGLVSSASVARLQLHGHWYISLSVTNKHELPTQQVALGGKSDVEARPMATVPRALVQSPYGNARIGGSDSLPPQRILGVTLSRLTVTHPGPSGNSESLPHQAAFCGDTEAVRILSRQLLGSVNQTDKFGRSPLWWAAAGGRAENVKTLVSMGALINLSDDLGLTPLHEASRCGHLETVTALLGLRASQGLRTHYLDLSPLDLASMFGHHKVVTELLDNLEGVEGAQLLLDRALHIAASCGRLSCVQLLLAAAANPLNSYDYYFKMRNERETDATIVELHGNARLAAIKEGFHDIVQQLRLLEAQQTERPLPGHRFVPRLRRGPDSAAEITSPQQLATDTRDDSPASTNPFWPNGMPAHVLDRFCTNGTFCSIYVRGLPTEEVMMSTNPFRRKTQEWWSDSSEGGNHDNQTHEAARMDDDCWPPRMLLDGSAGPFTEPPYELEAEIPPDRRRRHELDAPTYQPRDPISLGLPPPNQVVSPPLRYVPSSGQHGPFAPPWDHQHEFMYIESDESASDEE</sequence>
<keyword evidence="1" id="KW-0040">ANK repeat</keyword>
<dbReference type="SMART" id="SM00248">
    <property type="entry name" value="ANK"/>
    <property type="match status" value="4"/>
</dbReference>
<dbReference type="InterPro" id="IPR058525">
    <property type="entry name" value="DUF8212"/>
</dbReference>
<feature type="repeat" description="ANK" evidence="1">
    <location>
        <begin position="741"/>
        <end position="773"/>
    </location>
</feature>
<protein>
    <recommendedName>
        <fullName evidence="7">Heterokaryon incompatibility domain-containing protein</fullName>
    </recommendedName>
</protein>
<organism evidence="5 6">
    <name type="scientific">Echria macrotheca</name>
    <dbReference type="NCBI Taxonomy" id="438768"/>
    <lineage>
        <taxon>Eukaryota</taxon>
        <taxon>Fungi</taxon>
        <taxon>Dikarya</taxon>
        <taxon>Ascomycota</taxon>
        <taxon>Pezizomycotina</taxon>
        <taxon>Sordariomycetes</taxon>
        <taxon>Sordariomycetidae</taxon>
        <taxon>Sordariales</taxon>
        <taxon>Schizotheciaceae</taxon>
        <taxon>Echria</taxon>
    </lineage>
</organism>
<evidence type="ECO:0008006" key="7">
    <source>
        <dbReference type="Google" id="ProtNLM"/>
    </source>
</evidence>
<dbReference type="Pfam" id="PF06985">
    <property type="entry name" value="HET"/>
    <property type="match status" value="1"/>
</dbReference>
<feature type="repeat" description="ANK" evidence="1">
    <location>
        <begin position="708"/>
        <end position="740"/>
    </location>
</feature>
<feature type="domain" description="Heterokaryon incompatibility" evidence="3">
    <location>
        <begin position="22"/>
        <end position="135"/>
    </location>
</feature>
<feature type="region of interest" description="Disordered" evidence="2">
    <location>
        <begin position="893"/>
        <end position="928"/>
    </location>
</feature>
<dbReference type="PROSITE" id="PS50088">
    <property type="entry name" value="ANK_REPEAT"/>
    <property type="match status" value="2"/>
</dbReference>
<dbReference type="Gene3D" id="1.25.40.20">
    <property type="entry name" value="Ankyrin repeat-containing domain"/>
    <property type="match status" value="1"/>
</dbReference>